<gene>
    <name evidence="2" type="ORF">EYF80_031668</name>
</gene>
<keyword evidence="3" id="KW-1185">Reference proteome</keyword>
<sequence>MNKLFYSYIFDSLPPSHLHPCSGFFEERLKDIASSEAGVIGKETDFAGNKMKAAGGHDPHLHRDLDPSWSRSQLEVDS</sequence>
<feature type="region of interest" description="Disordered" evidence="1">
    <location>
        <begin position="50"/>
        <end position="78"/>
    </location>
</feature>
<dbReference type="OrthoDB" id="2444812at2759"/>
<evidence type="ECO:0000256" key="1">
    <source>
        <dbReference type="SAM" id="MobiDB-lite"/>
    </source>
</evidence>
<evidence type="ECO:0000313" key="3">
    <source>
        <dbReference type="Proteomes" id="UP000314294"/>
    </source>
</evidence>
<evidence type="ECO:0000313" key="2">
    <source>
        <dbReference type="EMBL" id="TNN58145.1"/>
    </source>
</evidence>
<comment type="caution">
    <text evidence="2">The sequence shown here is derived from an EMBL/GenBank/DDBJ whole genome shotgun (WGS) entry which is preliminary data.</text>
</comment>
<protein>
    <submittedName>
        <fullName evidence="2">Uncharacterized protein</fullName>
    </submittedName>
</protein>
<reference evidence="2 3" key="1">
    <citation type="submission" date="2019-03" db="EMBL/GenBank/DDBJ databases">
        <title>First draft genome of Liparis tanakae, snailfish: a comprehensive survey of snailfish specific genes.</title>
        <authorList>
            <person name="Kim W."/>
            <person name="Song I."/>
            <person name="Jeong J.-H."/>
            <person name="Kim D."/>
            <person name="Kim S."/>
            <person name="Ryu S."/>
            <person name="Song J.Y."/>
            <person name="Lee S.K."/>
        </authorList>
    </citation>
    <scope>NUCLEOTIDE SEQUENCE [LARGE SCALE GENOMIC DNA]</scope>
    <source>
        <tissue evidence="2">Muscle</tissue>
    </source>
</reference>
<organism evidence="2 3">
    <name type="scientific">Liparis tanakae</name>
    <name type="common">Tanaka's snailfish</name>
    <dbReference type="NCBI Taxonomy" id="230148"/>
    <lineage>
        <taxon>Eukaryota</taxon>
        <taxon>Metazoa</taxon>
        <taxon>Chordata</taxon>
        <taxon>Craniata</taxon>
        <taxon>Vertebrata</taxon>
        <taxon>Euteleostomi</taxon>
        <taxon>Actinopterygii</taxon>
        <taxon>Neopterygii</taxon>
        <taxon>Teleostei</taxon>
        <taxon>Neoteleostei</taxon>
        <taxon>Acanthomorphata</taxon>
        <taxon>Eupercaria</taxon>
        <taxon>Perciformes</taxon>
        <taxon>Cottioidei</taxon>
        <taxon>Cottales</taxon>
        <taxon>Liparidae</taxon>
        <taxon>Liparis</taxon>
    </lineage>
</organism>
<accession>A0A4Z2GYG5</accession>
<feature type="compositionally biased region" description="Polar residues" evidence="1">
    <location>
        <begin position="69"/>
        <end position="78"/>
    </location>
</feature>
<feature type="compositionally biased region" description="Basic and acidic residues" evidence="1">
    <location>
        <begin position="55"/>
        <end position="66"/>
    </location>
</feature>
<dbReference type="EMBL" id="SRLO01000388">
    <property type="protein sequence ID" value="TNN58145.1"/>
    <property type="molecule type" value="Genomic_DNA"/>
</dbReference>
<dbReference type="AlphaFoldDB" id="A0A4Z2GYG5"/>
<proteinExistence type="predicted"/>
<name>A0A4Z2GYG5_9TELE</name>
<dbReference type="Proteomes" id="UP000314294">
    <property type="component" value="Unassembled WGS sequence"/>
</dbReference>